<keyword evidence="2" id="KW-1185">Reference proteome</keyword>
<organism evidence="1 2">
    <name type="scientific">Dendrothele bispora (strain CBS 962.96)</name>
    <dbReference type="NCBI Taxonomy" id="1314807"/>
    <lineage>
        <taxon>Eukaryota</taxon>
        <taxon>Fungi</taxon>
        <taxon>Dikarya</taxon>
        <taxon>Basidiomycota</taxon>
        <taxon>Agaricomycotina</taxon>
        <taxon>Agaricomycetes</taxon>
        <taxon>Agaricomycetidae</taxon>
        <taxon>Agaricales</taxon>
        <taxon>Agaricales incertae sedis</taxon>
        <taxon>Dendrothele</taxon>
    </lineage>
</organism>
<protein>
    <submittedName>
        <fullName evidence="1">Uncharacterized protein</fullName>
    </submittedName>
</protein>
<proteinExistence type="predicted"/>
<evidence type="ECO:0000313" key="2">
    <source>
        <dbReference type="Proteomes" id="UP000297245"/>
    </source>
</evidence>
<dbReference type="Proteomes" id="UP000297245">
    <property type="component" value="Unassembled WGS sequence"/>
</dbReference>
<dbReference type="OrthoDB" id="3060302at2759"/>
<gene>
    <name evidence="1" type="ORF">K435DRAFT_800054</name>
</gene>
<accession>A0A4S8LVE9</accession>
<reference evidence="1 2" key="1">
    <citation type="journal article" date="2019" name="Nat. Ecol. Evol.">
        <title>Megaphylogeny resolves global patterns of mushroom evolution.</title>
        <authorList>
            <person name="Varga T."/>
            <person name="Krizsan K."/>
            <person name="Foldi C."/>
            <person name="Dima B."/>
            <person name="Sanchez-Garcia M."/>
            <person name="Sanchez-Ramirez S."/>
            <person name="Szollosi G.J."/>
            <person name="Szarkandi J.G."/>
            <person name="Papp V."/>
            <person name="Albert L."/>
            <person name="Andreopoulos W."/>
            <person name="Angelini C."/>
            <person name="Antonin V."/>
            <person name="Barry K.W."/>
            <person name="Bougher N.L."/>
            <person name="Buchanan P."/>
            <person name="Buyck B."/>
            <person name="Bense V."/>
            <person name="Catcheside P."/>
            <person name="Chovatia M."/>
            <person name="Cooper J."/>
            <person name="Damon W."/>
            <person name="Desjardin D."/>
            <person name="Finy P."/>
            <person name="Geml J."/>
            <person name="Haridas S."/>
            <person name="Hughes K."/>
            <person name="Justo A."/>
            <person name="Karasinski D."/>
            <person name="Kautmanova I."/>
            <person name="Kiss B."/>
            <person name="Kocsube S."/>
            <person name="Kotiranta H."/>
            <person name="LaButti K.M."/>
            <person name="Lechner B.E."/>
            <person name="Liimatainen K."/>
            <person name="Lipzen A."/>
            <person name="Lukacs Z."/>
            <person name="Mihaltcheva S."/>
            <person name="Morgado L.N."/>
            <person name="Niskanen T."/>
            <person name="Noordeloos M.E."/>
            <person name="Ohm R.A."/>
            <person name="Ortiz-Santana B."/>
            <person name="Ovrebo C."/>
            <person name="Racz N."/>
            <person name="Riley R."/>
            <person name="Savchenko A."/>
            <person name="Shiryaev A."/>
            <person name="Soop K."/>
            <person name="Spirin V."/>
            <person name="Szebenyi C."/>
            <person name="Tomsovsky M."/>
            <person name="Tulloss R.E."/>
            <person name="Uehling J."/>
            <person name="Grigoriev I.V."/>
            <person name="Vagvolgyi C."/>
            <person name="Papp T."/>
            <person name="Martin F.M."/>
            <person name="Miettinen O."/>
            <person name="Hibbett D.S."/>
            <person name="Nagy L.G."/>
        </authorList>
    </citation>
    <scope>NUCLEOTIDE SEQUENCE [LARGE SCALE GENOMIC DNA]</scope>
    <source>
        <strain evidence="1 2">CBS 962.96</strain>
    </source>
</reference>
<dbReference type="EMBL" id="ML179261">
    <property type="protein sequence ID" value="THU93028.1"/>
    <property type="molecule type" value="Genomic_DNA"/>
</dbReference>
<name>A0A4S8LVE9_DENBC</name>
<sequence length="251" mass="28958">MTCGRSSKHKLPADPINAGFDKFENEVCQGNSLAMEALDHFSDPVNTHKRNNNVFAHQVGAKNDGCQAFWEAPVTTVKPLFFGYFPPLQTWITKIIRNACPHSELLKSVDSTVTECTDSCRDIRIDDLGILSLAGMCTGSRSNMEFDWARNFTRPDMTDDNVSFLRYKQSFMFALFWNMAWNIFPEEIIGMGEASIRFLLRTKKLCSEELKWHLPLGCVLIIMHSRERVKRRIWHKKRLIPEVEHRHIGTH</sequence>
<dbReference type="AlphaFoldDB" id="A0A4S8LVE9"/>
<evidence type="ECO:0000313" key="1">
    <source>
        <dbReference type="EMBL" id="THU93028.1"/>
    </source>
</evidence>